<reference evidence="11" key="2">
    <citation type="submission" date="2021-08" db="EMBL/GenBank/DDBJ databases">
        <authorList>
            <person name="Eriksson T."/>
        </authorList>
    </citation>
    <scope>NUCLEOTIDE SEQUENCE</scope>
    <source>
        <strain evidence="11">Stoneville</strain>
        <tissue evidence="11">Whole head</tissue>
    </source>
</reference>
<dbReference type="CDD" id="cd07306">
    <property type="entry name" value="Porin3_VDAC"/>
    <property type="match status" value="1"/>
</dbReference>
<proteinExistence type="inferred from homology"/>
<evidence type="ECO:0000256" key="2">
    <source>
        <dbReference type="ARBA" id="ARBA00007780"/>
    </source>
</evidence>
<keyword evidence="8" id="KW-0626">Porin</keyword>
<comment type="similarity">
    <text evidence="2">Belongs to the eukaryotic mitochondrial porin family.</text>
</comment>
<dbReference type="GO" id="GO:0015288">
    <property type="term" value="F:porin activity"/>
    <property type="evidence" value="ECO:0007669"/>
    <property type="project" value="UniProtKB-KW"/>
</dbReference>
<dbReference type="Proteomes" id="UP000719412">
    <property type="component" value="Unassembled WGS sequence"/>
</dbReference>
<evidence type="ECO:0000256" key="3">
    <source>
        <dbReference type="ARBA" id="ARBA00022448"/>
    </source>
</evidence>
<evidence type="ECO:0000256" key="7">
    <source>
        <dbReference type="ARBA" id="ARBA00023065"/>
    </source>
</evidence>
<evidence type="ECO:0000256" key="5">
    <source>
        <dbReference type="ARBA" id="ARBA00022692"/>
    </source>
</evidence>
<dbReference type="GO" id="GO:0046930">
    <property type="term" value="C:pore complex"/>
    <property type="evidence" value="ECO:0007669"/>
    <property type="project" value="UniProtKB-KW"/>
</dbReference>
<evidence type="ECO:0000256" key="9">
    <source>
        <dbReference type="ARBA" id="ARBA00023128"/>
    </source>
</evidence>
<evidence type="ECO:0000256" key="10">
    <source>
        <dbReference type="ARBA" id="ARBA00023136"/>
    </source>
</evidence>
<evidence type="ECO:0000256" key="4">
    <source>
        <dbReference type="ARBA" id="ARBA00022452"/>
    </source>
</evidence>
<keyword evidence="7" id="KW-0406">Ion transport</keyword>
<keyword evidence="9" id="KW-0496">Mitochondrion</keyword>
<gene>
    <name evidence="11" type="ORF">GEV33_012899</name>
</gene>
<dbReference type="Pfam" id="PF01459">
    <property type="entry name" value="Porin_3"/>
    <property type="match status" value="1"/>
</dbReference>
<evidence type="ECO:0000256" key="8">
    <source>
        <dbReference type="ARBA" id="ARBA00023114"/>
    </source>
</evidence>
<evidence type="ECO:0008006" key="13">
    <source>
        <dbReference type="Google" id="ProtNLM"/>
    </source>
</evidence>
<evidence type="ECO:0000256" key="1">
    <source>
        <dbReference type="ARBA" id="ARBA00004294"/>
    </source>
</evidence>
<dbReference type="InterPro" id="IPR001925">
    <property type="entry name" value="Porin_Euk"/>
</dbReference>
<keyword evidence="6" id="KW-1000">Mitochondrion outer membrane</keyword>
<dbReference type="GO" id="GO:0008308">
    <property type="term" value="F:voltage-gated monoatomic anion channel activity"/>
    <property type="evidence" value="ECO:0007669"/>
    <property type="project" value="InterPro"/>
</dbReference>
<keyword evidence="10" id="KW-0472">Membrane</keyword>
<sequence length="406" mass="43420">MENSLPKIDEHKYGYSKVFNGEVKNENPKTEVRLLQYDGQSGDKKKVTCSPSCCPSLKDEDRLNGESIDFPDFLGKTAGLGGGGGAPGFPTRALTRDVASAPQAEGATSVALGGFSNAILIMSPPPYSDLGKRAKDVFGKGYHFGLIKLDCKTKTGSGVEFNTGGVSNQESGKVFGSLETKYKVKEYGLTFSEKWNTDNTLATEVAIQDQLLKGLKLSTDLTFSPQTGSKSARVKTAFTNERVALNCDVDLDSNGPLIQAAAVVGHQGWLAGYQTAFDTQKSKLTKNNFALGFSTGDFILHTNVDHSDDGQEFGGSIYQKLSPKLETGIQLAWSAGSNNTKFGIGAKYDLDQDAAIRAKVNNSSQIGLGYQQRLREGVTLTLSALIDGKNFNNGGHKIGLAVELEA</sequence>
<dbReference type="Gene3D" id="2.40.160.10">
    <property type="entry name" value="Porin"/>
    <property type="match status" value="1"/>
</dbReference>
<dbReference type="FunFam" id="2.40.160.10:FF:000001">
    <property type="entry name" value="Voltage-dependent anion-selective channel protein 2"/>
    <property type="match status" value="1"/>
</dbReference>
<dbReference type="GO" id="GO:0005741">
    <property type="term" value="C:mitochondrial outer membrane"/>
    <property type="evidence" value="ECO:0007669"/>
    <property type="project" value="UniProtKB-SubCell"/>
</dbReference>
<keyword evidence="5" id="KW-0812">Transmembrane</keyword>
<comment type="subcellular location">
    <subcellularLocation>
        <location evidence="1">Mitochondrion outer membrane</location>
    </subcellularLocation>
</comment>
<dbReference type="AlphaFoldDB" id="A0A8J6H801"/>
<evidence type="ECO:0000313" key="11">
    <source>
        <dbReference type="EMBL" id="KAH0809894.1"/>
    </source>
</evidence>
<evidence type="ECO:0000313" key="12">
    <source>
        <dbReference type="Proteomes" id="UP000719412"/>
    </source>
</evidence>
<keyword evidence="12" id="KW-1185">Reference proteome</keyword>
<dbReference type="PANTHER" id="PTHR11743">
    <property type="entry name" value="VOLTAGE-DEPENDENT ANION-SELECTIVE CHANNEL"/>
    <property type="match status" value="1"/>
</dbReference>
<reference evidence="11" key="1">
    <citation type="journal article" date="2020" name="J Insects Food Feed">
        <title>The yellow mealworm (Tenebrio molitor) genome: a resource for the emerging insects as food and feed industry.</title>
        <authorList>
            <person name="Eriksson T."/>
            <person name="Andere A."/>
            <person name="Kelstrup H."/>
            <person name="Emery V."/>
            <person name="Picard C."/>
        </authorList>
    </citation>
    <scope>NUCLEOTIDE SEQUENCE</scope>
    <source>
        <strain evidence="11">Stoneville</strain>
        <tissue evidence="11">Whole head</tissue>
    </source>
</reference>
<protein>
    <recommendedName>
        <fullName evidence="13">Voltage-dependent anion-selective channel</fullName>
    </recommendedName>
</protein>
<dbReference type="PANTHER" id="PTHR11743:SF70">
    <property type="entry name" value="GH26960P-RELATED"/>
    <property type="match status" value="1"/>
</dbReference>
<organism evidence="11 12">
    <name type="scientific">Tenebrio molitor</name>
    <name type="common">Yellow mealworm beetle</name>
    <dbReference type="NCBI Taxonomy" id="7067"/>
    <lineage>
        <taxon>Eukaryota</taxon>
        <taxon>Metazoa</taxon>
        <taxon>Ecdysozoa</taxon>
        <taxon>Arthropoda</taxon>
        <taxon>Hexapoda</taxon>
        <taxon>Insecta</taxon>
        <taxon>Pterygota</taxon>
        <taxon>Neoptera</taxon>
        <taxon>Endopterygota</taxon>
        <taxon>Coleoptera</taxon>
        <taxon>Polyphaga</taxon>
        <taxon>Cucujiformia</taxon>
        <taxon>Tenebrionidae</taxon>
        <taxon>Tenebrio</taxon>
    </lineage>
</organism>
<dbReference type="InterPro" id="IPR027246">
    <property type="entry name" value="Porin_Euk/Tom40"/>
</dbReference>
<comment type="caution">
    <text evidence="11">The sequence shown here is derived from an EMBL/GenBank/DDBJ whole genome shotgun (WGS) entry which is preliminary data.</text>
</comment>
<name>A0A8J6H801_TENMO</name>
<dbReference type="InterPro" id="IPR023614">
    <property type="entry name" value="Porin_dom_sf"/>
</dbReference>
<dbReference type="EMBL" id="JABDTM020027842">
    <property type="protein sequence ID" value="KAH0809894.1"/>
    <property type="molecule type" value="Genomic_DNA"/>
</dbReference>
<dbReference type="PRINTS" id="PR00185">
    <property type="entry name" value="EUKARYTPORIN"/>
</dbReference>
<keyword evidence="3" id="KW-0813">Transport</keyword>
<accession>A0A8J6H801</accession>
<keyword evidence="4" id="KW-1134">Transmembrane beta strand</keyword>
<evidence type="ECO:0000256" key="6">
    <source>
        <dbReference type="ARBA" id="ARBA00022787"/>
    </source>
</evidence>